<keyword evidence="2" id="KW-0812">Transmembrane</keyword>
<protein>
    <submittedName>
        <fullName evidence="5">Uncharacterized protein LOC101857383 isoform X1</fullName>
    </submittedName>
</protein>
<evidence type="ECO:0000259" key="3">
    <source>
        <dbReference type="PROSITE" id="PS50056"/>
    </source>
</evidence>
<keyword evidence="4" id="KW-1185">Reference proteome</keyword>
<dbReference type="Proteomes" id="UP000694888">
    <property type="component" value="Unplaced"/>
</dbReference>
<reference evidence="5" key="1">
    <citation type="submission" date="2025-08" db="UniProtKB">
        <authorList>
            <consortium name="RefSeq"/>
        </authorList>
    </citation>
    <scope>IDENTIFICATION</scope>
</reference>
<proteinExistence type="predicted"/>
<feature type="transmembrane region" description="Helical" evidence="2">
    <location>
        <begin position="36"/>
        <end position="55"/>
    </location>
</feature>
<feature type="transmembrane region" description="Helical" evidence="2">
    <location>
        <begin position="7"/>
        <end position="24"/>
    </location>
</feature>
<dbReference type="InterPro" id="IPR000387">
    <property type="entry name" value="Tyr_Pase_dom"/>
</dbReference>
<evidence type="ECO:0000256" key="2">
    <source>
        <dbReference type="SAM" id="Phobius"/>
    </source>
</evidence>
<dbReference type="RefSeq" id="XP_012943272.1">
    <property type="nucleotide sequence ID" value="XM_013087818.2"/>
</dbReference>
<dbReference type="PROSITE" id="PS50056">
    <property type="entry name" value="TYR_PHOSPHATASE_2"/>
    <property type="match status" value="1"/>
</dbReference>
<organism evidence="4 5">
    <name type="scientific">Aplysia californica</name>
    <name type="common">California sea hare</name>
    <dbReference type="NCBI Taxonomy" id="6500"/>
    <lineage>
        <taxon>Eukaryota</taxon>
        <taxon>Metazoa</taxon>
        <taxon>Spiralia</taxon>
        <taxon>Lophotrochozoa</taxon>
        <taxon>Mollusca</taxon>
        <taxon>Gastropoda</taxon>
        <taxon>Heterobranchia</taxon>
        <taxon>Euthyneura</taxon>
        <taxon>Tectipleura</taxon>
        <taxon>Aplysiida</taxon>
        <taxon>Aplysioidea</taxon>
        <taxon>Aplysiidae</taxon>
        <taxon>Aplysia</taxon>
    </lineage>
</organism>
<dbReference type="SUPFAM" id="SSF52799">
    <property type="entry name" value="(Phosphotyrosine protein) phosphatases II"/>
    <property type="match status" value="1"/>
</dbReference>
<keyword evidence="2" id="KW-1133">Transmembrane helix</keyword>
<evidence type="ECO:0000256" key="1">
    <source>
        <dbReference type="SAM" id="MobiDB-lite"/>
    </source>
</evidence>
<name>A0ABM1A9A4_APLCA</name>
<dbReference type="InterPro" id="IPR029021">
    <property type="entry name" value="Prot-tyrosine_phosphatase-like"/>
</dbReference>
<evidence type="ECO:0000313" key="4">
    <source>
        <dbReference type="Proteomes" id="UP000694888"/>
    </source>
</evidence>
<keyword evidence="2" id="KW-0472">Membrane</keyword>
<sequence length="541" mass="60717">MLQIVDIICLYAIIFNFVIIKTLVPFKMENIVKKQWSVMLLLVLLTLTSSMALPARLSRASGGVREARSASSSDVSDESPKGRHNIGDVCPKGTTEEIFDDEEGGIVAYCLPDLLDTVYSSSFGMPQFSPRKMWFARKLYHQLHFGGQLSDRQIKYAADSGFKSVVSIFEHDATFDNLGKQLTPSSEEERRLVEDVAGMKYFELLPKGQGGDWFKVSSVEKMTRVYEQLEFPALLHCQRGVSVVFLTLMYYANQTIHDPNFEPKVDIRSFYSITRKLGLDFLSTFKVATQTVEMITGEEVPESARSPSVSLANWFNFWPGFPVYNNWFITGQINANMVSQIKAQGFVTVVNVRKNVTTELGKPSQESVELINIISGTPTYGNSTFPSRQSPSGLQRSIIDQSRPEDYVSSSAAANYESSNAEEFGDSVGYNQERERTAVIAAGLEYKNLPLDKMKDFATFIKENMDQLIEISKKGPVLVHCARGYRAAMVAVLASAVQYDLTIDWALQRLKEMGMGISAESHPHIYDVYKELLPSRQRVEL</sequence>
<feature type="domain" description="Tyrosine specific protein phosphatases" evidence="3">
    <location>
        <begin position="455"/>
        <end position="525"/>
    </location>
</feature>
<dbReference type="GeneID" id="101857383"/>
<feature type="region of interest" description="Disordered" evidence="1">
    <location>
        <begin position="68"/>
        <end position="87"/>
    </location>
</feature>
<accession>A0ABM1A9A4</accession>
<dbReference type="Gene3D" id="3.90.190.10">
    <property type="entry name" value="Protein tyrosine phosphatase superfamily"/>
    <property type="match status" value="2"/>
</dbReference>
<evidence type="ECO:0000313" key="5">
    <source>
        <dbReference type="RefSeq" id="XP_012943272.1"/>
    </source>
</evidence>
<gene>
    <name evidence="5" type="primary">LOC101857383</name>
</gene>